<proteinExistence type="predicted"/>
<name>A0AC60R0B9_IXOPE</name>
<comment type="caution">
    <text evidence="1">The sequence shown here is derived from an EMBL/GenBank/DDBJ whole genome shotgun (WGS) entry which is preliminary data.</text>
</comment>
<feature type="non-terminal residue" evidence="1">
    <location>
        <position position="1"/>
    </location>
</feature>
<keyword evidence="2" id="KW-1185">Reference proteome</keyword>
<evidence type="ECO:0000313" key="1">
    <source>
        <dbReference type="EMBL" id="KAG0445391.1"/>
    </source>
</evidence>
<sequence length="267" mass="29925">EVTCRKKRRCSSRNSGSSDATIVALTEPTVGLVVLFTPLNPDVSIDFIDSVRVSNTLETLVPSCVIEARFNRRKNLLAVDTRNGQTTRVLLGLTTLCGMKVQAFEPLDLYVNNPLQCHRCGLFGHVAASCKRKLACLRSAQPHATAQCDASDLHCVNCNKSHEATSHICPFWQAELTVCRYHCENNVPFAQARAAFDKPNDAQAVPEAQAAPEVVISSPEHPQRRRHSRRHQDIKCSQHRSRYHVGPRVLRQQKRETKLQRCTVQQP</sequence>
<reference evidence="1 2" key="1">
    <citation type="journal article" date="2020" name="Cell">
        <title>Large-Scale Comparative Analyses of Tick Genomes Elucidate Their Genetic Diversity and Vector Capacities.</title>
        <authorList>
            <consortium name="Tick Genome and Microbiome Consortium (TIGMIC)"/>
            <person name="Jia N."/>
            <person name="Wang J."/>
            <person name="Shi W."/>
            <person name="Du L."/>
            <person name="Sun Y."/>
            <person name="Zhan W."/>
            <person name="Jiang J.F."/>
            <person name="Wang Q."/>
            <person name="Zhang B."/>
            <person name="Ji P."/>
            <person name="Bell-Sakyi L."/>
            <person name="Cui X.M."/>
            <person name="Yuan T.T."/>
            <person name="Jiang B.G."/>
            <person name="Yang W.F."/>
            <person name="Lam T.T."/>
            <person name="Chang Q.C."/>
            <person name="Ding S.J."/>
            <person name="Wang X.J."/>
            <person name="Zhu J.G."/>
            <person name="Ruan X.D."/>
            <person name="Zhao L."/>
            <person name="Wei J.T."/>
            <person name="Ye R.Z."/>
            <person name="Que T.C."/>
            <person name="Du C.H."/>
            <person name="Zhou Y.H."/>
            <person name="Cheng J.X."/>
            <person name="Dai P.F."/>
            <person name="Guo W.B."/>
            <person name="Han X.H."/>
            <person name="Huang E.J."/>
            <person name="Li L.F."/>
            <person name="Wei W."/>
            <person name="Gao Y.C."/>
            <person name="Liu J.Z."/>
            <person name="Shao H.Z."/>
            <person name="Wang X."/>
            <person name="Wang C.C."/>
            <person name="Yang T.C."/>
            <person name="Huo Q.B."/>
            <person name="Li W."/>
            <person name="Chen H.Y."/>
            <person name="Chen S.E."/>
            <person name="Zhou L.G."/>
            <person name="Ni X.B."/>
            <person name="Tian J.H."/>
            <person name="Sheng Y."/>
            <person name="Liu T."/>
            <person name="Pan Y.S."/>
            <person name="Xia L.Y."/>
            <person name="Li J."/>
            <person name="Zhao F."/>
            <person name="Cao W.C."/>
        </authorList>
    </citation>
    <scope>NUCLEOTIDE SEQUENCE [LARGE SCALE GENOMIC DNA]</scope>
    <source>
        <strain evidence="1">Iper-2018</strain>
    </source>
</reference>
<accession>A0AC60R0B9</accession>
<dbReference type="Proteomes" id="UP000805193">
    <property type="component" value="Unassembled WGS sequence"/>
</dbReference>
<evidence type="ECO:0000313" key="2">
    <source>
        <dbReference type="Proteomes" id="UP000805193"/>
    </source>
</evidence>
<organism evidence="1 2">
    <name type="scientific">Ixodes persulcatus</name>
    <name type="common">Taiga tick</name>
    <dbReference type="NCBI Taxonomy" id="34615"/>
    <lineage>
        <taxon>Eukaryota</taxon>
        <taxon>Metazoa</taxon>
        <taxon>Ecdysozoa</taxon>
        <taxon>Arthropoda</taxon>
        <taxon>Chelicerata</taxon>
        <taxon>Arachnida</taxon>
        <taxon>Acari</taxon>
        <taxon>Parasitiformes</taxon>
        <taxon>Ixodida</taxon>
        <taxon>Ixodoidea</taxon>
        <taxon>Ixodidae</taxon>
        <taxon>Ixodinae</taxon>
        <taxon>Ixodes</taxon>
    </lineage>
</organism>
<gene>
    <name evidence="1" type="ORF">HPB47_015867</name>
</gene>
<dbReference type="EMBL" id="JABSTQ010000456">
    <property type="protein sequence ID" value="KAG0445391.1"/>
    <property type="molecule type" value="Genomic_DNA"/>
</dbReference>
<protein>
    <submittedName>
        <fullName evidence="1">Uncharacterized protein</fullName>
    </submittedName>
</protein>